<dbReference type="EMBL" id="LWLG01000009">
    <property type="protein sequence ID" value="OAQ20584.1"/>
    <property type="molecule type" value="Genomic_DNA"/>
</dbReference>
<dbReference type="SMART" id="SM00834">
    <property type="entry name" value="CxxC_CXXC_SSSS"/>
    <property type="match status" value="1"/>
</dbReference>
<keyword evidence="3" id="KW-1185">Reference proteome</keyword>
<reference evidence="2 3" key="1">
    <citation type="submission" date="2016-04" db="EMBL/GenBank/DDBJ databases">
        <title>Genome analysis of Thermosulfurimonas dismutans, the first thermophilic sulfur-disproportionating bacterium of the phylum Thermodesulfobacteria.</title>
        <authorList>
            <person name="Mardanov A.V."/>
            <person name="Beletsky A.V."/>
            <person name="Kadnikov V.V."/>
            <person name="Slobodkin A.I."/>
            <person name="Ravin N.V."/>
        </authorList>
    </citation>
    <scope>NUCLEOTIDE SEQUENCE [LARGE SCALE GENOMIC DNA]</scope>
    <source>
        <strain evidence="2 3">S95</strain>
    </source>
</reference>
<dbReference type="InterPro" id="IPR013429">
    <property type="entry name" value="Regulatory_FmdB_Zinc_ribbon"/>
</dbReference>
<name>A0A179D3C9_9BACT</name>
<evidence type="ECO:0000259" key="1">
    <source>
        <dbReference type="SMART" id="SM00834"/>
    </source>
</evidence>
<dbReference type="RefSeq" id="WP_068670607.1">
    <property type="nucleotide sequence ID" value="NZ_LWLG01000009.1"/>
</dbReference>
<evidence type="ECO:0000313" key="3">
    <source>
        <dbReference type="Proteomes" id="UP000078390"/>
    </source>
</evidence>
<feature type="domain" description="Putative regulatory protein FmdB zinc ribbon" evidence="1">
    <location>
        <begin position="1"/>
        <end position="41"/>
    </location>
</feature>
<evidence type="ECO:0000313" key="2">
    <source>
        <dbReference type="EMBL" id="OAQ20584.1"/>
    </source>
</evidence>
<sequence length="120" mass="14113">MPIYEFRCEVCGEIFEKLMKMEEEFPPCPRCGEKRVFKLPSIFGFQDASDFRAERERAVLKRARDYLIDGKVKDARRFLSMAKEYVKTDAVKRLHDSLSERKPVKGGYVSRTEVVIKKKK</sequence>
<dbReference type="NCBIfam" id="TIGR02605">
    <property type="entry name" value="CxxC_CxxC_SSSS"/>
    <property type="match status" value="1"/>
</dbReference>
<dbReference type="OrthoDB" id="9813321at2"/>
<organism evidence="2 3">
    <name type="scientific">Thermosulfurimonas dismutans</name>
    <dbReference type="NCBI Taxonomy" id="999894"/>
    <lineage>
        <taxon>Bacteria</taxon>
        <taxon>Pseudomonadati</taxon>
        <taxon>Thermodesulfobacteriota</taxon>
        <taxon>Thermodesulfobacteria</taxon>
        <taxon>Thermodesulfobacteriales</taxon>
        <taxon>Thermodesulfobacteriaceae</taxon>
        <taxon>Thermosulfurimonas</taxon>
    </lineage>
</organism>
<dbReference type="Proteomes" id="UP000078390">
    <property type="component" value="Unassembled WGS sequence"/>
</dbReference>
<dbReference type="AlphaFoldDB" id="A0A179D3C9"/>
<comment type="caution">
    <text evidence="2">The sequence shown here is derived from an EMBL/GenBank/DDBJ whole genome shotgun (WGS) entry which is preliminary data.</text>
</comment>
<accession>A0A179D3C9</accession>
<proteinExistence type="predicted"/>
<dbReference type="STRING" id="999894.TDIS_1353"/>
<gene>
    <name evidence="2" type="ORF">TDIS_1353</name>
</gene>
<dbReference type="PATRIC" id="fig|999894.6.peg.1350"/>
<dbReference type="Pfam" id="PF09723">
    <property type="entry name" value="Zn_ribbon_8"/>
    <property type="match status" value="1"/>
</dbReference>
<protein>
    <recommendedName>
        <fullName evidence="1">Putative regulatory protein FmdB zinc ribbon domain-containing protein</fullName>
    </recommendedName>
</protein>